<organism evidence="2 3">
    <name type="scientific">Pararge aegeria aegeria</name>
    <dbReference type="NCBI Taxonomy" id="348720"/>
    <lineage>
        <taxon>Eukaryota</taxon>
        <taxon>Metazoa</taxon>
        <taxon>Ecdysozoa</taxon>
        <taxon>Arthropoda</taxon>
        <taxon>Hexapoda</taxon>
        <taxon>Insecta</taxon>
        <taxon>Pterygota</taxon>
        <taxon>Neoptera</taxon>
        <taxon>Endopterygota</taxon>
        <taxon>Lepidoptera</taxon>
        <taxon>Glossata</taxon>
        <taxon>Ditrysia</taxon>
        <taxon>Papilionoidea</taxon>
        <taxon>Nymphalidae</taxon>
        <taxon>Satyrinae</taxon>
        <taxon>Satyrini</taxon>
        <taxon>Parargina</taxon>
        <taxon>Pararge</taxon>
    </lineage>
</organism>
<evidence type="ECO:0000259" key="1">
    <source>
        <dbReference type="PROSITE" id="PS50033"/>
    </source>
</evidence>
<dbReference type="SUPFAM" id="SSF54236">
    <property type="entry name" value="Ubiquitin-like"/>
    <property type="match status" value="1"/>
</dbReference>
<accession>A0A8S4QNS2</accession>
<dbReference type="AlphaFoldDB" id="A0A8S4QNS2"/>
<keyword evidence="3" id="KW-1185">Reference proteome</keyword>
<dbReference type="InterPro" id="IPR029071">
    <property type="entry name" value="Ubiquitin-like_domsf"/>
</dbReference>
<evidence type="ECO:0000313" key="3">
    <source>
        <dbReference type="Proteomes" id="UP000838756"/>
    </source>
</evidence>
<feature type="domain" description="UBX" evidence="1">
    <location>
        <begin position="44"/>
        <end position="83"/>
    </location>
</feature>
<feature type="non-terminal residue" evidence="2">
    <location>
        <position position="1"/>
    </location>
</feature>
<dbReference type="Proteomes" id="UP000838756">
    <property type="component" value="Unassembled WGS sequence"/>
</dbReference>
<protein>
    <submittedName>
        <fullName evidence="2">Jg26229 protein</fullName>
    </submittedName>
</protein>
<gene>
    <name evidence="2" type="primary">jg26229</name>
    <name evidence="2" type="ORF">PAEG_LOCUS3813</name>
</gene>
<dbReference type="Pfam" id="PF00789">
    <property type="entry name" value="UBX"/>
    <property type="match status" value="1"/>
</dbReference>
<dbReference type="InterPro" id="IPR001012">
    <property type="entry name" value="UBX_dom"/>
</dbReference>
<dbReference type="EMBL" id="CAKXAJ010012548">
    <property type="protein sequence ID" value="CAH2215727.1"/>
    <property type="molecule type" value="Genomic_DNA"/>
</dbReference>
<proteinExistence type="predicted"/>
<dbReference type="PROSITE" id="PS50033">
    <property type="entry name" value="UBX"/>
    <property type="match status" value="1"/>
</dbReference>
<reference evidence="2" key="1">
    <citation type="submission" date="2022-03" db="EMBL/GenBank/DDBJ databases">
        <authorList>
            <person name="Lindestad O."/>
        </authorList>
    </citation>
    <scope>NUCLEOTIDE SEQUENCE</scope>
</reference>
<comment type="caution">
    <text evidence="2">The sequence shown here is derived from an EMBL/GenBank/DDBJ whole genome shotgun (WGS) entry which is preliminary data.</text>
</comment>
<sequence length="83" mass="9149">MNVRTSVPEHDHPLGGRSSYCYDRAYNHSSRTGSIPKTGKCVGDSSGRARVQFKLPDGEAHTAHFDVTTTLADVQRYVAENLQ</sequence>
<evidence type="ECO:0000313" key="2">
    <source>
        <dbReference type="EMBL" id="CAH2215727.1"/>
    </source>
</evidence>
<dbReference type="Gene3D" id="3.10.20.90">
    <property type="entry name" value="Phosphatidylinositol 3-kinase Catalytic Subunit, Chain A, domain 1"/>
    <property type="match status" value="1"/>
</dbReference>
<name>A0A8S4QNS2_9NEOP</name>
<dbReference type="OrthoDB" id="2445133at2759"/>